<dbReference type="Proteomes" id="UP001431192">
    <property type="component" value="Unassembled WGS sequence"/>
</dbReference>
<name>A0ABT2P0P7_9GAMM</name>
<dbReference type="EMBL" id="JAODOQ010000001">
    <property type="protein sequence ID" value="MCT8986233.1"/>
    <property type="molecule type" value="Genomic_DNA"/>
</dbReference>
<gene>
    <name evidence="1" type="ORF">N4T56_06680</name>
</gene>
<sequence length="141" mass="15837">MPSTQLQMRYPLLSDEMYGLAEVNYAGESANSTQKAYIPNDVAEFFANDLANDDYAYSSTREDVAMLFEEIMMSHRYSILRDIAITDKPEVQTSSTITVEWANEAELDRLNCAIAPATFSAKCCPALTPNSLWTVYQSPLR</sequence>
<keyword evidence="2" id="KW-1185">Reference proteome</keyword>
<accession>A0ABT2P0P7</accession>
<reference evidence="1" key="1">
    <citation type="submission" date="2022-09" db="EMBL/GenBank/DDBJ databases">
        <title>Shewanella sp. KJ10-1 sp.nov, isolated from marine algae.</title>
        <authorList>
            <person name="Butt M."/>
            <person name="Lee J.K."/>
            <person name="Kim J.M."/>
            <person name="Choi D.G."/>
        </authorList>
    </citation>
    <scope>NUCLEOTIDE SEQUENCE</scope>
    <source>
        <strain evidence="1">KJ10-1</strain>
    </source>
</reference>
<evidence type="ECO:0000313" key="2">
    <source>
        <dbReference type="Proteomes" id="UP001431192"/>
    </source>
</evidence>
<proteinExistence type="predicted"/>
<protein>
    <submittedName>
        <fullName evidence="1">Uncharacterized protein</fullName>
    </submittedName>
</protein>
<comment type="caution">
    <text evidence="1">The sequence shown here is derived from an EMBL/GenBank/DDBJ whole genome shotgun (WGS) entry which is preliminary data.</text>
</comment>
<dbReference type="RefSeq" id="WP_261732666.1">
    <property type="nucleotide sequence ID" value="NZ_JAODOQ010000001.1"/>
</dbReference>
<evidence type="ECO:0000313" key="1">
    <source>
        <dbReference type="EMBL" id="MCT8986233.1"/>
    </source>
</evidence>
<organism evidence="1 2">
    <name type="scientific">Shewanella phaeophyticola</name>
    <dbReference type="NCBI Taxonomy" id="2978345"/>
    <lineage>
        <taxon>Bacteria</taxon>
        <taxon>Pseudomonadati</taxon>
        <taxon>Pseudomonadota</taxon>
        <taxon>Gammaproteobacteria</taxon>
        <taxon>Alteromonadales</taxon>
        <taxon>Shewanellaceae</taxon>
        <taxon>Shewanella</taxon>
    </lineage>
</organism>